<accession>A0ABN2FKE1</accession>
<comment type="caution">
    <text evidence="1">The sequence shown here is derived from an EMBL/GenBank/DDBJ whole genome shotgun (WGS) entry which is preliminary data.</text>
</comment>
<keyword evidence="2" id="KW-1185">Reference proteome</keyword>
<gene>
    <name evidence="1" type="ORF">GCM10009733_055310</name>
</gene>
<name>A0ABN2FKE1_9ACTN</name>
<evidence type="ECO:0000313" key="2">
    <source>
        <dbReference type="Proteomes" id="UP001500064"/>
    </source>
</evidence>
<dbReference type="EMBL" id="BAAAMU010000044">
    <property type="protein sequence ID" value="GAA1651194.1"/>
    <property type="molecule type" value="Genomic_DNA"/>
</dbReference>
<organism evidence="1 2">
    <name type="scientific">Nonomuraea maheshkhaliensis</name>
    <dbReference type="NCBI Taxonomy" id="419590"/>
    <lineage>
        <taxon>Bacteria</taxon>
        <taxon>Bacillati</taxon>
        <taxon>Actinomycetota</taxon>
        <taxon>Actinomycetes</taxon>
        <taxon>Streptosporangiales</taxon>
        <taxon>Streptosporangiaceae</taxon>
        <taxon>Nonomuraea</taxon>
    </lineage>
</organism>
<sequence>MMTGSPTVSGRTPAGMSLAPRAIRVSPLLIRVTAKHTVAAPVEAFRMSYIRGIGGKAVIPSR</sequence>
<evidence type="ECO:0000313" key="1">
    <source>
        <dbReference type="EMBL" id="GAA1651194.1"/>
    </source>
</evidence>
<dbReference type="Proteomes" id="UP001500064">
    <property type="component" value="Unassembled WGS sequence"/>
</dbReference>
<proteinExistence type="predicted"/>
<protein>
    <submittedName>
        <fullName evidence="1">Uncharacterized protein</fullName>
    </submittedName>
</protein>
<reference evidence="1 2" key="1">
    <citation type="journal article" date="2019" name="Int. J. Syst. Evol. Microbiol.">
        <title>The Global Catalogue of Microorganisms (GCM) 10K type strain sequencing project: providing services to taxonomists for standard genome sequencing and annotation.</title>
        <authorList>
            <consortium name="The Broad Institute Genomics Platform"/>
            <consortium name="The Broad Institute Genome Sequencing Center for Infectious Disease"/>
            <person name="Wu L."/>
            <person name="Ma J."/>
        </authorList>
    </citation>
    <scope>NUCLEOTIDE SEQUENCE [LARGE SCALE GENOMIC DNA]</scope>
    <source>
        <strain evidence="1 2">JCM 13929</strain>
    </source>
</reference>